<feature type="compositionally biased region" description="Acidic residues" evidence="1">
    <location>
        <begin position="46"/>
        <end position="55"/>
    </location>
</feature>
<evidence type="ECO:0000313" key="3">
    <source>
        <dbReference type="Proteomes" id="UP000265703"/>
    </source>
</evidence>
<dbReference type="AlphaFoldDB" id="A0A397SUQ2"/>
<gene>
    <name evidence="2" type="ORF">C1645_329774</name>
</gene>
<dbReference type="OrthoDB" id="2357557at2759"/>
<feature type="compositionally biased region" description="Basic and acidic residues" evidence="1">
    <location>
        <begin position="94"/>
        <end position="103"/>
    </location>
</feature>
<evidence type="ECO:0000313" key="2">
    <source>
        <dbReference type="EMBL" id="RIA86464.1"/>
    </source>
</evidence>
<feature type="region of interest" description="Disordered" evidence="1">
    <location>
        <begin position="1"/>
        <end position="103"/>
    </location>
</feature>
<accession>A0A397SUQ2</accession>
<keyword evidence="3" id="KW-1185">Reference proteome</keyword>
<protein>
    <submittedName>
        <fullName evidence="2">Uncharacterized protein</fullName>
    </submittedName>
</protein>
<dbReference type="Proteomes" id="UP000265703">
    <property type="component" value="Unassembled WGS sequence"/>
</dbReference>
<proteinExistence type="predicted"/>
<organism evidence="2 3">
    <name type="scientific">Glomus cerebriforme</name>
    <dbReference type="NCBI Taxonomy" id="658196"/>
    <lineage>
        <taxon>Eukaryota</taxon>
        <taxon>Fungi</taxon>
        <taxon>Fungi incertae sedis</taxon>
        <taxon>Mucoromycota</taxon>
        <taxon>Glomeromycotina</taxon>
        <taxon>Glomeromycetes</taxon>
        <taxon>Glomerales</taxon>
        <taxon>Glomeraceae</taxon>
        <taxon>Glomus</taxon>
    </lineage>
</organism>
<feature type="compositionally biased region" description="Basic and acidic residues" evidence="1">
    <location>
        <begin position="32"/>
        <end position="44"/>
    </location>
</feature>
<feature type="compositionally biased region" description="Basic and acidic residues" evidence="1">
    <location>
        <begin position="1"/>
        <end position="23"/>
    </location>
</feature>
<feature type="compositionally biased region" description="Acidic residues" evidence="1">
    <location>
        <begin position="67"/>
        <end position="76"/>
    </location>
</feature>
<name>A0A397SUQ2_9GLOM</name>
<comment type="caution">
    <text evidence="2">The sequence shown here is derived from an EMBL/GenBank/DDBJ whole genome shotgun (WGS) entry which is preliminary data.</text>
</comment>
<evidence type="ECO:0000256" key="1">
    <source>
        <dbReference type="SAM" id="MobiDB-lite"/>
    </source>
</evidence>
<sequence length="152" mass="17566">MKRFYCDDNEKTVKRTRTDKCEGDNSNSEGNDNFHAEDYDHQDLDQTGDEIDDTCENSLSDHQDLDQTGDEIDDSCENSLSDHQDLDQTDNEIDDTREKSPSVMAVERREKMKEKALTALATSQNLTDVYEKFQDSRKWRLSTGKCFAQLHN</sequence>
<reference evidence="2 3" key="1">
    <citation type="submission" date="2018-06" db="EMBL/GenBank/DDBJ databases">
        <title>Comparative genomics reveals the genomic features of Rhizophagus irregularis, R. cerebriforme, R. diaphanum and Gigaspora rosea, and their symbiotic lifestyle signature.</title>
        <authorList>
            <person name="Morin E."/>
            <person name="San Clemente H."/>
            <person name="Chen E.C.H."/>
            <person name="De La Providencia I."/>
            <person name="Hainaut M."/>
            <person name="Kuo A."/>
            <person name="Kohler A."/>
            <person name="Murat C."/>
            <person name="Tang N."/>
            <person name="Roy S."/>
            <person name="Loubradou J."/>
            <person name="Henrissat B."/>
            <person name="Grigoriev I.V."/>
            <person name="Corradi N."/>
            <person name="Roux C."/>
            <person name="Martin F.M."/>
        </authorList>
    </citation>
    <scope>NUCLEOTIDE SEQUENCE [LARGE SCALE GENOMIC DNA]</scope>
    <source>
        <strain evidence="2 3">DAOM 227022</strain>
    </source>
</reference>
<dbReference type="EMBL" id="QKYT01000362">
    <property type="protein sequence ID" value="RIA86464.1"/>
    <property type="molecule type" value="Genomic_DNA"/>
</dbReference>